<dbReference type="CDD" id="cd00337">
    <property type="entry name" value="Ribosomal_uL14"/>
    <property type="match status" value="1"/>
</dbReference>
<protein>
    <recommendedName>
        <fullName evidence="7">Large ribosomal subunit protein uL14m</fullName>
    </recommendedName>
    <alternativeName>
        <fullName evidence="8">39S ribosomal protein L14, mitochondrial</fullName>
    </alternativeName>
</protein>
<dbReference type="GO" id="GO:0005840">
    <property type="term" value="C:ribosome"/>
    <property type="evidence" value="ECO:0007669"/>
    <property type="project" value="UniProtKB-KW"/>
</dbReference>
<evidence type="ECO:0000313" key="9">
    <source>
        <dbReference type="EMBL" id="KFM79608.1"/>
    </source>
</evidence>
<evidence type="ECO:0000256" key="4">
    <source>
        <dbReference type="ARBA" id="ARBA00022980"/>
    </source>
</evidence>
<evidence type="ECO:0000256" key="6">
    <source>
        <dbReference type="ARBA" id="ARBA00023274"/>
    </source>
</evidence>
<dbReference type="GO" id="GO:0005743">
    <property type="term" value="C:mitochondrial inner membrane"/>
    <property type="evidence" value="ECO:0007669"/>
    <property type="project" value="UniProtKB-ARBA"/>
</dbReference>
<dbReference type="Proteomes" id="UP000054359">
    <property type="component" value="Unassembled WGS sequence"/>
</dbReference>
<dbReference type="EMBL" id="KK121026">
    <property type="protein sequence ID" value="KFM79608.1"/>
    <property type="molecule type" value="Genomic_DNA"/>
</dbReference>
<dbReference type="Pfam" id="PF00238">
    <property type="entry name" value="Ribosomal_L14"/>
    <property type="match status" value="1"/>
</dbReference>
<keyword evidence="4 9" id="KW-0689">Ribosomal protein</keyword>
<keyword evidence="5" id="KW-0496">Mitochondrion</keyword>
<evidence type="ECO:0000256" key="7">
    <source>
        <dbReference type="ARBA" id="ARBA00040118"/>
    </source>
</evidence>
<dbReference type="SUPFAM" id="SSF50193">
    <property type="entry name" value="Ribosomal protein L14"/>
    <property type="match status" value="1"/>
</dbReference>
<dbReference type="GO" id="GO:0003735">
    <property type="term" value="F:structural constituent of ribosome"/>
    <property type="evidence" value="ECO:0007669"/>
    <property type="project" value="InterPro"/>
</dbReference>
<dbReference type="GO" id="GO:1990904">
    <property type="term" value="C:ribonucleoprotein complex"/>
    <property type="evidence" value="ECO:0007669"/>
    <property type="project" value="UniProtKB-KW"/>
</dbReference>
<name>A0A087UQG9_STEMI</name>
<accession>A0A087UQG9</accession>
<dbReference type="GO" id="GO:0006412">
    <property type="term" value="P:translation"/>
    <property type="evidence" value="ECO:0007669"/>
    <property type="project" value="InterPro"/>
</dbReference>
<sequence>MSFTALSKLFSFSKNSLPLNVSRSFSMTPVLSHICKLTRLRVVDNSNIGKQAMLEGKPPRCIHIYKKAKRYAIGTIGDKVLVAIKGQKKKAFIVGVKKEQKHMVPKFDSNNIVLLDDHGNPLGTRVLVPIPSFLRGRGEFSKIIAISSRFV</sequence>
<organism evidence="9 10">
    <name type="scientific">Stegodyphus mimosarum</name>
    <name type="common">African social velvet spider</name>
    <dbReference type="NCBI Taxonomy" id="407821"/>
    <lineage>
        <taxon>Eukaryota</taxon>
        <taxon>Metazoa</taxon>
        <taxon>Ecdysozoa</taxon>
        <taxon>Arthropoda</taxon>
        <taxon>Chelicerata</taxon>
        <taxon>Arachnida</taxon>
        <taxon>Araneae</taxon>
        <taxon>Araneomorphae</taxon>
        <taxon>Entelegynae</taxon>
        <taxon>Eresoidea</taxon>
        <taxon>Eresidae</taxon>
        <taxon>Stegodyphus</taxon>
    </lineage>
</organism>
<dbReference type="AlphaFoldDB" id="A0A087UQG9"/>
<proteinExistence type="inferred from homology"/>
<dbReference type="InterPro" id="IPR000218">
    <property type="entry name" value="Ribosomal_uL14"/>
</dbReference>
<evidence type="ECO:0000256" key="8">
    <source>
        <dbReference type="ARBA" id="ARBA00042938"/>
    </source>
</evidence>
<dbReference type="InterPro" id="IPR036853">
    <property type="entry name" value="Ribosomal_uL14_sf"/>
</dbReference>
<evidence type="ECO:0000256" key="2">
    <source>
        <dbReference type="ARBA" id="ARBA00010745"/>
    </source>
</evidence>
<dbReference type="OrthoDB" id="274765at2759"/>
<dbReference type="STRING" id="407821.A0A087UQG9"/>
<evidence type="ECO:0000313" key="10">
    <source>
        <dbReference type="Proteomes" id="UP000054359"/>
    </source>
</evidence>
<evidence type="ECO:0000256" key="1">
    <source>
        <dbReference type="ARBA" id="ARBA00004173"/>
    </source>
</evidence>
<dbReference type="OMA" id="RCIHVYT"/>
<dbReference type="PANTHER" id="PTHR21037">
    <property type="entry name" value="39S RIBOSOMAL PROTEIN L14, MITOCHONDRIAL"/>
    <property type="match status" value="1"/>
</dbReference>
<dbReference type="FunFam" id="2.40.150.20:FF:000004">
    <property type="entry name" value="39S ribosomal protein L14, mitochondrial"/>
    <property type="match status" value="1"/>
</dbReference>
<dbReference type="SMART" id="SM01374">
    <property type="entry name" value="Ribosomal_L14"/>
    <property type="match status" value="1"/>
</dbReference>
<evidence type="ECO:0000256" key="3">
    <source>
        <dbReference type="ARBA" id="ARBA00022946"/>
    </source>
</evidence>
<dbReference type="Gene3D" id="2.40.150.20">
    <property type="entry name" value="Ribosomal protein L14"/>
    <property type="match status" value="1"/>
</dbReference>
<reference evidence="9 10" key="1">
    <citation type="submission" date="2013-11" db="EMBL/GenBank/DDBJ databases">
        <title>Genome sequencing of Stegodyphus mimosarum.</title>
        <authorList>
            <person name="Bechsgaard J."/>
        </authorList>
    </citation>
    <scope>NUCLEOTIDE SEQUENCE [LARGE SCALE GENOMIC DNA]</scope>
</reference>
<evidence type="ECO:0000256" key="5">
    <source>
        <dbReference type="ARBA" id="ARBA00023128"/>
    </source>
</evidence>
<dbReference type="HAMAP" id="MF_01367">
    <property type="entry name" value="Ribosomal_uL14"/>
    <property type="match status" value="1"/>
</dbReference>
<dbReference type="PANTHER" id="PTHR21037:SF3">
    <property type="entry name" value="LARGE RIBOSOMAL SUBUNIT PROTEIN UL14M"/>
    <property type="match status" value="1"/>
</dbReference>
<comment type="similarity">
    <text evidence="2">Belongs to the universal ribosomal protein uL14 family.</text>
</comment>
<keyword evidence="6" id="KW-0687">Ribonucleoprotein</keyword>
<gene>
    <name evidence="9" type="ORF">X975_09576</name>
</gene>
<keyword evidence="10" id="KW-1185">Reference proteome</keyword>
<keyword evidence="3" id="KW-0809">Transit peptide</keyword>
<feature type="non-terminal residue" evidence="9">
    <location>
        <position position="151"/>
    </location>
</feature>
<comment type="subcellular location">
    <subcellularLocation>
        <location evidence="1">Mitochondrion</location>
    </subcellularLocation>
</comment>